<feature type="non-terminal residue" evidence="1">
    <location>
        <position position="1"/>
    </location>
</feature>
<proteinExistence type="predicted"/>
<dbReference type="AlphaFoldDB" id="A0A829GK14"/>
<evidence type="ECO:0000313" key="2">
    <source>
        <dbReference type="Proteomes" id="UP000014264"/>
    </source>
</evidence>
<protein>
    <submittedName>
        <fullName evidence="1">Phosphoglycerate mutase 1</fullName>
    </submittedName>
</protein>
<accession>A0A829GK14</accession>
<dbReference type="Proteomes" id="UP000014264">
    <property type="component" value="Unassembled WGS sequence"/>
</dbReference>
<reference evidence="1 2" key="1">
    <citation type="journal article" date="2013" name="PLoS ONE">
        <title>Lactobacillus paracasei comparative genomics: towards species pan-genome definition and exploitation of diversity.</title>
        <authorList>
            <person name="Smokvina T."/>
            <person name="Wels M."/>
            <person name="Polka J."/>
            <person name="Chervaux C."/>
            <person name="Brisse S."/>
            <person name="Boekhorst J."/>
            <person name="van Hylckama Vlieg J.E."/>
            <person name="Siezen R.J."/>
        </authorList>
    </citation>
    <scope>NUCLEOTIDE SEQUENCE [LARGE SCALE GENOMIC DNA]</scope>
    <source>
        <strain evidence="1 2">Lpp14</strain>
    </source>
</reference>
<comment type="caution">
    <text evidence="1">The sequence shown here is derived from an EMBL/GenBank/DDBJ whole genome shotgun (WGS) entry which is preliminary data.</text>
</comment>
<gene>
    <name evidence="1" type="ORF">Lpp14_15691</name>
</gene>
<organism evidence="1 2">
    <name type="scientific">Lacticaseibacillus paracasei subsp. paracasei Lpp14</name>
    <dbReference type="NCBI Taxonomy" id="1256204"/>
    <lineage>
        <taxon>Bacteria</taxon>
        <taxon>Bacillati</taxon>
        <taxon>Bacillota</taxon>
        <taxon>Bacilli</taxon>
        <taxon>Lactobacillales</taxon>
        <taxon>Lactobacillaceae</taxon>
        <taxon>Lacticaseibacillus</taxon>
    </lineage>
</organism>
<sequence length="41" mass="4559">LGEVYGRHQAMLASTRSKIGNAQPIVYTLDDKLTILDKQTL</sequence>
<dbReference type="EMBL" id="ANJZ01000405">
    <property type="protein sequence ID" value="EPC57648.1"/>
    <property type="molecule type" value="Genomic_DNA"/>
</dbReference>
<name>A0A829GK14_LACPA</name>
<evidence type="ECO:0000313" key="1">
    <source>
        <dbReference type="EMBL" id="EPC57648.1"/>
    </source>
</evidence>